<evidence type="ECO:0000256" key="3">
    <source>
        <dbReference type="ARBA" id="ARBA00022692"/>
    </source>
</evidence>
<comment type="subcellular location">
    <subcellularLocation>
        <location evidence="1">Membrane</location>
        <topology evidence="1">Single-pass type I membrane protein</topology>
    </subcellularLocation>
</comment>
<accession>A0A1E7FD06</accession>
<dbReference type="InterPro" id="IPR009038">
    <property type="entry name" value="GOLD_dom"/>
</dbReference>
<keyword evidence="11" id="KW-1185">Reference proteome</keyword>
<gene>
    <name evidence="10" type="ORF">FRACYDRAFT_238615</name>
</gene>
<comment type="similarity">
    <text evidence="2">Belongs to the EMP24/GP25L family.</text>
</comment>
<reference evidence="10 11" key="1">
    <citation type="submission" date="2016-09" db="EMBL/GenBank/DDBJ databases">
        <title>Extensive genetic diversity and differential bi-allelic expression allows diatom success in the polar Southern Ocean.</title>
        <authorList>
            <consortium name="DOE Joint Genome Institute"/>
            <person name="Mock T."/>
            <person name="Otillar R.P."/>
            <person name="Strauss J."/>
            <person name="Dupont C."/>
            <person name="Frickenhaus S."/>
            <person name="Maumus F."/>
            <person name="Mcmullan M."/>
            <person name="Sanges R."/>
            <person name="Schmutz J."/>
            <person name="Toseland A."/>
            <person name="Valas R."/>
            <person name="Veluchamy A."/>
            <person name="Ward B.J."/>
            <person name="Allen A."/>
            <person name="Barry K."/>
            <person name="Falciatore A."/>
            <person name="Ferrante M."/>
            <person name="Fortunato A.E."/>
            <person name="Gloeckner G."/>
            <person name="Gruber A."/>
            <person name="Hipkin R."/>
            <person name="Janech M."/>
            <person name="Kroth P."/>
            <person name="Leese F."/>
            <person name="Lindquist E."/>
            <person name="Lyon B.R."/>
            <person name="Martin J."/>
            <person name="Mayer C."/>
            <person name="Parker M."/>
            <person name="Quesneville H."/>
            <person name="Raymond J."/>
            <person name="Uhlig C."/>
            <person name="Valentin K.U."/>
            <person name="Worden A.Z."/>
            <person name="Armbrust E.V."/>
            <person name="Bowler C."/>
            <person name="Green B."/>
            <person name="Moulton V."/>
            <person name="Van Oosterhout C."/>
            <person name="Grigoriev I."/>
        </authorList>
    </citation>
    <scope>NUCLEOTIDE SEQUENCE [LARGE SCALE GENOMIC DNA]</scope>
    <source>
        <strain evidence="10 11">CCMP1102</strain>
    </source>
</reference>
<evidence type="ECO:0000256" key="5">
    <source>
        <dbReference type="ARBA" id="ARBA00022989"/>
    </source>
</evidence>
<evidence type="ECO:0000313" key="10">
    <source>
        <dbReference type="EMBL" id="OEU16031.1"/>
    </source>
</evidence>
<dbReference type="Proteomes" id="UP000095751">
    <property type="component" value="Unassembled WGS sequence"/>
</dbReference>
<name>A0A1E7FD06_9STRA</name>
<organism evidence="10 11">
    <name type="scientific">Fragilariopsis cylindrus CCMP1102</name>
    <dbReference type="NCBI Taxonomy" id="635003"/>
    <lineage>
        <taxon>Eukaryota</taxon>
        <taxon>Sar</taxon>
        <taxon>Stramenopiles</taxon>
        <taxon>Ochrophyta</taxon>
        <taxon>Bacillariophyta</taxon>
        <taxon>Bacillariophyceae</taxon>
        <taxon>Bacillariophycidae</taxon>
        <taxon>Bacillariales</taxon>
        <taxon>Bacillariaceae</taxon>
        <taxon>Fragilariopsis</taxon>
    </lineage>
</organism>
<dbReference type="InParanoid" id="A0A1E7FD06"/>
<evidence type="ECO:0000313" key="11">
    <source>
        <dbReference type="Proteomes" id="UP000095751"/>
    </source>
</evidence>
<dbReference type="PANTHER" id="PTHR22811">
    <property type="entry name" value="TRANSMEMBRANE EMP24 DOMAIN-CONTAINING PROTEIN"/>
    <property type="match status" value="1"/>
</dbReference>
<dbReference type="FunCoup" id="A0A1E7FD06">
    <property type="interactions" value="59"/>
</dbReference>
<keyword evidence="3 8" id="KW-0812">Transmembrane</keyword>
<evidence type="ECO:0000259" key="9">
    <source>
        <dbReference type="SMART" id="SM01190"/>
    </source>
</evidence>
<evidence type="ECO:0000256" key="2">
    <source>
        <dbReference type="ARBA" id="ARBA00007104"/>
    </source>
</evidence>
<evidence type="ECO:0000256" key="7">
    <source>
        <dbReference type="SAM" id="MobiDB-lite"/>
    </source>
</evidence>
<proteinExistence type="inferred from homology"/>
<feature type="region of interest" description="Disordered" evidence="7">
    <location>
        <begin position="1"/>
        <end position="25"/>
    </location>
</feature>
<feature type="domain" description="GOLD" evidence="9">
    <location>
        <begin position="54"/>
        <end position="241"/>
    </location>
</feature>
<feature type="transmembrane region" description="Helical" evidence="8">
    <location>
        <begin position="214"/>
        <end position="236"/>
    </location>
</feature>
<dbReference type="OrthoDB" id="39894at2759"/>
<evidence type="ECO:0000256" key="4">
    <source>
        <dbReference type="ARBA" id="ARBA00022729"/>
    </source>
</evidence>
<dbReference type="InterPro" id="IPR015720">
    <property type="entry name" value="Emp24-like"/>
</dbReference>
<dbReference type="EMBL" id="KV784358">
    <property type="protein sequence ID" value="OEU16031.1"/>
    <property type="molecule type" value="Genomic_DNA"/>
</dbReference>
<evidence type="ECO:0000256" key="6">
    <source>
        <dbReference type="ARBA" id="ARBA00023136"/>
    </source>
</evidence>
<dbReference type="KEGG" id="fcy:FRACYDRAFT_238615"/>
<keyword evidence="6 8" id="KW-0472">Membrane</keyword>
<dbReference type="AlphaFoldDB" id="A0A1E7FD06"/>
<dbReference type="SMART" id="SM01190">
    <property type="entry name" value="EMP24_GP25L"/>
    <property type="match status" value="1"/>
</dbReference>
<keyword evidence="4" id="KW-0732">Signal</keyword>
<sequence>MSGTKPSSLLLSSPSSSSSLRRSSSSPSRAFFWTLCYCISISFLLQQPSLTSAAYIVSIPAKDEECYLISSPPGSAGGTLNGNFDHLDEVIDSEPLSVVIIDSNEEHVLFRSRRRATEGVFRVNLKPDQKVNLSGRGRKSPSGRSHDGLERTVGFEYTVEGKDEKSEIHTQNEKNTKAAAELHKQIHNLINHFSFMKLRESKHREVVETTFTQLMWWVILEAIFVVLVACAQIMYFRNFLERRRYM</sequence>
<keyword evidence="5 8" id="KW-1133">Transmembrane helix</keyword>
<protein>
    <recommendedName>
        <fullName evidence="9">GOLD domain-containing protein</fullName>
    </recommendedName>
</protein>
<evidence type="ECO:0000256" key="8">
    <source>
        <dbReference type="SAM" id="Phobius"/>
    </source>
</evidence>
<evidence type="ECO:0000256" key="1">
    <source>
        <dbReference type="ARBA" id="ARBA00004479"/>
    </source>
</evidence>
<dbReference type="GO" id="GO:0016020">
    <property type="term" value="C:membrane"/>
    <property type="evidence" value="ECO:0007669"/>
    <property type="project" value="UniProtKB-SubCell"/>
</dbReference>
<dbReference type="Pfam" id="PF01105">
    <property type="entry name" value="EMP24_GP25L"/>
    <property type="match status" value="1"/>
</dbReference>